<dbReference type="PRINTS" id="PR00411">
    <property type="entry name" value="PNDRDTASEI"/>
</dbReference>
<dbReference type="SUPFAM" id="SSF51905">
    <property type="entry name" value="FAD/NAD(P)-binding domain"/>
    <property type="match status" value="2"/>
</dbReference>
<feature type="domain" description="FAD/NAD(P)-binding" evidence="5">
    <location>
        <begin position="3"/>
        <end position="301"/>
    </location>
</feature>
<dbReference type="GO" id="GO:0004174">
    <property type="term" value="F:electron-transferring-flavoprotein dehydrogenase activity"/>
    <property type="evidence" value="ECO:0007669"/>
    <property type="project" value="TreeGrafter"/>
</dbReference>
<evidence type="ECO:0000256" key="1">
    <source>
        <dbReference type="ARBA" id="ARBA00006442"/>
    </source>
</evidence>
<reference evidence="6 7" key="1">
    <citation type="submission" date="2019-10" db="EMBL/GenBank/DDBJ databases">
        <authorList>
            <person name="Palmer J.M."/>
        </authorList>
    </citation>
    <scope>NUCLEOTIDE SEQUENCE [LARGE SCALE GENOMIC DNA]</scope>
    <source>
        <strain evidence="6 7">TWF694</strain>
    </source>
</reference>
<dbReference type="Proteomes" id="UP001365542">
    <property type="component" value="Unassembled WGS sequence"/>
</dbReference>
<protein>
    <recommendedName>
        <fullName evidence="5">FAD/NAD(P)-binding domain-containing protein</fullName>
    </recommendedName>
</protein>
<comment type="caution">
    <text evidence="6">The sequence shown here is derived from an EMBL/GenBank/DDBJ whole genome shotgun (WGS) entry which is preliminary data.</text>
</comment>
<keyword evidence="3" id="KW-0274">FAD</keyword>
<organism evidence="6 7">
    <name type="scientific">Orbilia ellipsospora</name>
    <dbReference type="NCBI Taxonomy" id="2528407"/>
    <lineage>
        <taxon>Eukaryota</taxon>
        <taxon>Fungi</taxon>
        <taxon>Dikarya</taxon>
        <taxon>Ascomycota</taxon>
        <taxon>Pezizomycotina</taxon>
        <taxon>Orbiliomycetes</taxon>
        <taxon>Orbiliales</taxon>
        <taxon>Orbiliaceae</taxon>
        <taxon>Orbilia</taxon>
    </lineage>
</organism>
<evidence type="ECO:0000313" key="6">
    <source>
        <dbReference type="EMBL" id="KAK6540793.1"/>
    </source>
</evidence>
<dbReference type="GO" id="GO:0005737">
    <property type="term" value="C:cytoplasm"/>
    <property type="evidence" value="ECO:0007669"/>
    <property type="project" value="TreeGrafter"/>
</dbReference>
<dbReference type="InterPro" id="IPR023753">
    <property type="entry name" value="FAD/NAD-binding_dom"/>
</dbReference>
<name>A0AAV9XFV2_9PEZI</name>
<dbReference type="AlphaFoldDB" id="A0AAV9XFV2"/>
<dbReference type="GO" id="GO:0050660">
    <property type="term" value="F:flavin adenine dinucleotide binding"/>
    <property type="evidence" value="ECO:0007669"/>
    <property type="project" value="TreeGrafter"/>
</dbReference>
<dbReference type="Gene3D" id="3.50.50.100">
    <property type="match status" value="1"/>
</dbReference>
<evidence type="ECO:0000256" key="2">
    <source>
        <dbReference type="ARBA" id="ARBA00022630"/>
    </source>
</evidence>
<evidence type="ECO:0000313" key="7">
    <source>
        <dbReference type="Proteomes" id="UP001365542"/>
    </source>
</evidence>
<sequence length="383" mass="41486">MKTVIIVGAGFTGLPLAHKLLIYSVPKIKDGLRVVLVSPNSHFYWNLAAVRGVVPGAIPDEELFFPIQPAFSKYASENFEFVLGKADRLESESNKVHIACNDGSTREISYDHLVVASGSSIRHNLPFKSLGTHEATITVLHELQSKIQSANSIVVAGAGPTGVETAGELAAAYGSTKKIMLINSHDKFLPNSEGVLPAVTQIIETGLQKLGVETIHSVKVQTVSESPGGKTTLQLSNGETLTTDLYIPLFGIQINTSWLPPALLDESGSVQLDTFMKIKGTTNVWGIGDVGNLEPKQITNTDQQIIYLAETLEASLLGHEVKKQYKPLDKPRIFITLGKSYATGQINSWKVWGWAVSWIKGRKIFVDTAPGYVGGKALRHASM</sequence>
<comment type="similarity">
    <text evidence="1">Belongs to the FAD-dependent oxidoreductase family.</text>
</comment>
<dbReference type="PANTHER" id="PTHR43735">
    <property type="entry name" value="APOPTOSIS-INDUCING FACTOR 1"/>
    <property type="match status" value="1"/>
</dbReference>
<dbReference type="EMBL" id="JAVHJO010000004">
    <property type="protein sequence ID" value="KAK6540793.1"/>
    <property type="molecule type" value="Genomic_DNA"/>
</dbReference>
<proteinExistence type="inferred from homology"/>
<keyword evidence="2" id="KW-0285">Flavoprotein</keyword>
<dbReference type="InterPro" id="IPR036188">
    <property type="entry name" value="FAD/NAD-bd_sf"/>
</dbReference>
<accession>A0AAV9XFV2</accession>
<evidence type="ECO:0000256" key="4">
    <source>
        <dbReference type="ARBA" id="ARBA00023002"/>
    </source>
</evidence>
<keyword evidence="7" id="KW-1185">Reference proteome</keyword>
<keyword evidence="4" id="KW-0560">Oxidoreductase</keyword>
<dbReference type="PANTHER" id="PTHR43735:SF3">
    <property type="entry name" value="FERROPTOSIS SUPPRESSOR PROTEIN 1"/>
    <property type="match status" value="1"/>
</dbReference>
<evidence type="ECO:0000259" key="5">
    <source>
        <dbReference type="Pfam" id="PF07992"/>
    </source>
</evidence>
<evidence type="ECO:0000256" key="3">
    <source>
        <dbReference type="ARBA" id="ARBA00022827"/>
    </source>
</evidence>
<dbReference type="Pfam" id="PF07992">
    <property type="entry name" value="Pyr_redox_2"/>
    <property type="match status" value="1"/>
</dbReference>
<gene>
    <name evidence="6" type="ORF">TWF694_008183</name>
</gene>